<evidence type="ECO:0000256" key="1">
    <source>
        <dbReference type="SAM" id="SignalP"/>
    </source>
</evidence>
<comment type="caution">
    <text evidence="2">The sequence shown here is derived from an EMBL/GenBank/DDBJ whole genome shotgun (WGS) entry which is preliminary data.</text>
</comment>
<dbReference type="RefSeq" id="WP_386098016.1">
    <property type="nucleotide sequence ID" value="NZ_JBHUOZ010000003.1"/>
</dbReference>
<evidence type="ECO:0000313" key="2">
    <source>
        <dbReference type="EMBL" id="MFD2920112.1"/>
    </source>
</evidence>
<sequence length="227" mass="25333">MKLIKLWMLLVTGATLSTTFLQAQSVNWANATNDYKHQLNLNAGWDYGLGLGAGYSYRLRAKMPILLNATYAFPSGNKLFDDFKTRIGAQVRLFDVGGLVFAAQVHGVFRRYGSPSVRLLNFGSDMSGVIGYYRQKWFVAGEAGFDKAIVTNFKHSKAFKENFPAVEDGWYEPATGGNFYYNLQAGYSFKQSDVYIKGGMVLTQDFKTTPTVPFSAQVGYNIKLGKR</sequence>
<proteinExistence type="predicted"/>
<gene>
    <name evidence="2" type="ORF">ACFS6H_10355</name>
</gene>
<dbReference type="Proteomes" id="UP001597511">
    <property type="component" value="Unassembled WGS sequence"/>
</dbReference>
<keyword evidence="1" id="KW-0732">Signal</keyword>
<accession>A0ABW6A5S2</accession>
<evidence type="ECO:0008006" key="4">
    <source>
        <dbReference type="Google" id="ProtNLM"/>
    </source>
</evidence>
<dbReference type="EMBL" id="JBHUOZ010000003">
    <property type="protein sequence ID" value="MFD2920112.1"/>
    <property type="molecule type" value="Genomic_DNA"/>
</dbReference>
<name>A0ABW6A5S2_9BACT</name>
<feature type="signal peptide" evidence="1">
    <location>
        <begin position="1"/>
        <end position="23"/>
    </location>
</feature>
<evidence type="ECO:0000313" key="3">
    <source>
        <dbReference type="Proteomes" id="UP001597511"/>
    </source>
</evidence>
<protein>
    <recommendedName>
        <fullName evidence="4">Outer membrane protein beta-barrel domain-containing protein</fullName>
    </recommendedName>
</protein>
<keyword evidence="3" id="KW-1185">Reference proteome</keyword>
<feature type="chain" id="PRO_5046519820" description="Outer membrane protein beta-barrel domain-containing protein" evidence="1">
    <location>
        <begin position="24"/>
        <end position="227"/>
    </location>
</feature>
<organism evidence="2 3">
    <name type="scientific">Terrimonas rubra</name>
    <dbReference type="NCBI Taxonomy" id="1035890"/>
    <lineage>
        <taxon>Bacteria</taxon>
        <taxon>Pseudomonadati</taxon>
        <taxon>Bacteroidota</taxon>
        <taxon>Chitinophagia</taxon>
        <taxon>Chitinophagales</taxon>
        <taxon>Chitinophagaceae</taxon>
        <taxon>Terrimonas</taxon>
    </lineage>
</organism>
<reference evidence="3" key="1">
    <citation type="journal article" date="2019" name="Int. J. Syst. Evol. Microbiol.">
        <title>The Global Catalogue of Microorganisms (GCM) 10K type strain sequencing project: providing services to taxonomists for standard genome sequencing and annotation.</title>
        <authorList>
            <consortium name="The Broad Institute Genomics Platform"/>
            <consortium name="The Broad Institute Genome Sequencing Center for Infectious Disease"/>
            <person name="Wu L."/>
            <person name="Ma J."/>
        </authorList>
    </citation>
    <scope>NUCLEOTIDE SEQUENCE [LARGE SCALE GENOMIC DNA]</scope>
    <source>
        <strain evidence="3">KCTC 23299</strain>
    </source>
</reference>